<feature type="region of interest" description="Disordered" evidence="8">
    <location>
        <begin position="1116"/>
        <end position="1135"/>
    </location>
</feature>
<keyword evidence="5" id="KW-0833">Ubl conjugation pathway</keyword>
<evidence type="ECO:0000256" key="9">
    <source>
        <dbReference type="SAM" id="SignalP"/>
    </source>
</evidence>
<feature type="signal peptide" evidence="9">
    <location>
        <begin position="1"/>
        <end position="17"/>
    </location>
</feature>
<dbReference type="PROSITE" id="PS00972">
    <property type="entry name" value="USP_1"/>
    <property type="match status" value="1"/>
</dbReference>
<protein>
    <recommendedName>
        <fullName evidence="3">ubiquitinyl hydrolase 1</fullName>
        <ecNumber evidence="3">3.4.19.12</ecNumber>
    </recommendedName>
</protein>
<dbReference type="InterPro" id="IPR001394">
    <property type="entry name" value="Peptidase_C19_UCH"/>
</dbReference>
<sequence length="1971" mass="218805">MLQSGALALVLAPTVSAACFSSNSGSFSSSSFSSKYNKAQRRLLREADTANHIVGIDYLTLPPSPARIRRLLVVLAPATTSVSPTQTDPPCLLIRPVSASGSAIARRVAFVWWHPRCWINLEICLEAKQTTTIKLPIAENTRLIHLLAAAVAIAFPNSSNDVALAQITTFPEKNNPVGKVSLFSHILAADCDAAALVYKFFAIPVNRVSRISDSSLPIPPIKVRENNLHSESMSLDEDEDNNDADGNYTINVRLDAILLTSPSMRAKCIKLPPYWKASNSSSNINGSNRIDTSKSNGYIVDNSDYDNGADDDEYNILFWPLPTITISKEQPPSNPEFSNELLVSTLNALKNSNRNNNHDYPSNGVTAKEKKKNDDDDVQIISSSASSSSTLFIPMTTKITKTTITDTIAAIILPDPPLPGAAAAATKKPQIEIQLEPLISTTTAVTTEAATKNPTTVITTPSTAVKMAFFPAPGMVGLTNLGNTCYMNSALQCLLQTPPLIAFFLAFTTHKPVELSSPLSLTASQLAQNRKANAAAIDFEKQMLWSSVHLNTMNPIGSKNGEVGMLFARLVRRAWVDVGVRQQIKTERLSALLLLAAAKKVKTGSGDEKEEVEEVASAADLVAAATVAAGPTVLENKNLKRAVGAYNESFAGNEQQDSQEFVQVLVDALHEDFKDLKKKKDGEVDGGSSSALSSPIARIFEGQFKSHIECTECAESSEKLDAYTLISLPVVASEQEKSNEKDDDDDNDDEFYVKEAAHQKLLRERGVVVAVSVPGQSENITWIRVWPSSNDDAATGVDAVEEIQEDEGDGVFMIGNDRVKKLERRRKQRRRHYDKWWINVFDFKRQVWQRWNKATFGSDNNNNNNNNNNNSNNYCNNNNNNSSDSEHYDEAWFQNLEVYRVKQSVFAKKYDDDENVSDIVAYAARFDSVNDSEENDSGDNSDKYEFGGGRSRRRYLNNSRLFENAILVVLHPNLDNDSWRNMCLGLNTTTSDVLDFDAATTGERRRHSRPTQSMQLPAPPSPPPPTAVQVPVYFTTESKQLMQPTGMPIFVTLPSQITAKVAIPQFVVSQYADADSLVEAALEAQFDNVFYYQIVKTLDELGVCRLPLFQNRYQRRRQQRQWDEEEDEEEEEEEEAEILDFRKVVRYWKQMKNDPDSGSGEAAMDKLVEAVQENMDLRKYKIEQHCENLNGSGGGREVFEDTMMEQDDRNHYNYDNKNGFSSYNDKNENVVVPIDNLFSVILFENDDADDDDDDNRRDQVDGNNDEVEDRKRRLERFYRVDYTKPAQTKWRKVYPVDIPTISPAKHIEAIAAAGDGENAYAFIDAMQRYFKDPELFSGEDANDALALSTFEDYDSEEEEEEEEERSDDWIDQHGQQQQPQKKNRNNRQYCMYTDVKKIKKKMVFVVKILPIHAEVLFSWSKGIPCAPVFSNSAYYGAMRISRTLGTSKPALTLNTCLQEFLKEELLGEKDTWYCPKCKEHRQIKKKLDIHSLPEIMVFHFKRFANNANSSSRRGFRSSSNKIEDLVEFPITGLDLSPFLPPPLSSVAAKIIMQQDDVVVEKDHTLRPSLTKGVSNTPSIASTAIMEENEEIIIDVDLQQQQHQKDKGAMMEVERNVNNGDTIKKTLVTVIDEEVVERLLMGSTAVSKDNCGSDGAYIYDLYGVSNHYGNMGGGHYTAAVKSLENENWYEMDDARITKLDEKDVMSNAAYLLFYKRRGEYARDDALSSRIALEQELYIARLEEIRKNDEAIIAEQRKAEIAAAVAAAAAVKTVSKNSPAKDTFTSRASVATEKSTSLSGPAKSTVLPHHQKSLAPSSRQSPKSLMSMTSTFKVDSDSFYNSDSSKRAKIGENMSGSSNTGSFEDTVSGSSSIGGGHGIYNNSRSGGGSGAHSLVGSPSLNRPVIHIISNGGGNSSNNSNSRRGMAAFEDGGAPVSPLSSVDEYYAGEMALVVDKQSKMDTSPGSGKRTRTAE</sequence>
<dbReference type="InterPro" id="IPR050185">
    <property type="entry name" value="Ub_carboxyl-term_hydrolase"/>
</dbReference>
<dbReference type="PROSITE" id="PS00973">
    <property type="entry name" value="USP_2"/>
    <property type="match status" value="1"/>
</dbReference>
<feature type="compositionally biased region" description="Acidic residues" evidence="8">
    <location>
        <begin position="1352"/>
        <end position="1366"/>
    </location>
</feature>
<evidence type="ECO:0000313" key="12">
    <source>
        <dbReference type="Proteomes" id="UP001211907"/>
    </source>
</evidence>
<dbReference type="InterPro" id="IPR028889">
    <property type="entry name" value="USP"/>
</dbReference>
<feature type="compositionally biased region" description="Low complexity" evidence="8">
    <location>
        <begin position="860"/>
        <end position="883"/>
    </location>
</feature>
<dbReference type="InterPro" id="IPR038765">
    <property type="entry name" value="Papain-like_cys_pep_sf"/>
</dbReference>
<dbReference type="Gene3D" id="3.90.70.10">
    <property type="entry name" value="Cysteine proteinases"/>
    <property type="match status" value="2"/>
</dbReference>
<evidence type="ECO:0000256" key="4">
    <source>
        <dbReference type="ARBA" id="ARBA00022670"/>
    </source>
</evidence>
<dbReference type="GO" id="GO:0004843">
    <property type="term" value="F:cysteine-type deubiquitinase activity"/>
    <property type="evidence" value="ECO:0007669"/>
    <property type="project" value="UniProtKB-EC"/>
</dbReference>
<comment type="similarity">
    <text evidence="2">Belongs to the peptidase C19 family.</text>
</comment>
<evidence type="ECO:0000256" key="5">
    <source>
        <dbReference type="ARBA" id="ARBA00022786"/>
    </source>
</evidence>
<reference evidence="11" key="1">
    <citation type="submission" date="2020-05" db="EMBL/GenBank/DDBJ databases">
        <title>Phylogenomic resolution of chytrid fungi.</title>
        <authorList>
            <person name="Stajich J.E."/>
            <person name="Amses K."/>
            <person name="Simmons R."/>
            <person name="Seto K."/>
            <person name="Myers J."/>
            <person name="Bonds A."/>
            <person name="Quandt C.A."/>
            <person name="Barry K."/>
            <person name="Liu P."/>
            <person name="Grigoriev I."/>
            <person name="Longcore J.E."/>
            <person name="James T.Y."/>
        </authorList>
    </citation>
    <scope>NUCLEOTIDE SEQUENCE</scope>
    <source>
        <strain evidence="11">JEL0513</strain>
    </source>
</reference>
<feature type="compositionally biased region" description="Polar residues" evidence="8">
    <location>
        <begin position="1776"/>
        <end position="1797"/>
    </location>
</feature>
<keyword evidence="4" id="KW-0645">Protease</keyword>
<evidence type="ECO:0000256" key="2">
    <source>
        <dbReference type="ARBA" id="ARBA00009085"/>
    </source>
</evidence>
<comment type="caution">
    <text evidence="11">The sequence shown here is derived from an EMBL/GenBank/DDBJ whole genome shotgun (WGS) entry which is preliminary data.</text>
</comment>
<dbReference type="EC" id="3.4.19.12" evidence="3"/>
<keyword evidence="6" id="KW-0378">Hydrolase</keyword>
<feature type="domain" description="USP" evidence="10">
    <location>
        <begin position="476"/>
        <end position="1716"/>
    </location>
</feature>
<feature type="region of interest" description="Disordered" evidence="8">
    <location>
        <begin position="1846"/>
        <end position="1926"/>
    </location>
</feature>
<dbReference type="EMBL" id="JADGJH010000293">
    <property type="protein sequence ID" value="KAJ3131481.1"/>
    <property type="molecule type" value="Genomic_DNA"/>
</dbReference>
<feature type="compositionally biased region" description="Acidic residues" evidence="8">
    <location>
        <begin position="1123"/>
        <end position="1135"/>
    </location>
</feature>
<feature type="compositionally biased region" description="Polar residues" evidence="8">
    <location>
        <begin position="1852"/>
        <end position="1865"/>
    </location>
</feature>
<proteinExistence type="inferred from homology"/>
<feature type="compositionally biased region" description="Low complexity" evidence="8">
    <location>
        <begin position="1913"/>
        <end position="1922"/>
    </location>
</feature>
<feature type="region of interest" description="Disordered" evidence="8">
    <location>
        <begin position="1776"/>
        <end position="1825"/>
    </location>
</feature>
<feature type="region of interest" description="Disordered" evidence="8">
    <location>
        <begin position="350"/>
        <end position="375"/>
    </location>
</feature>
<dbReference type="PANTHER" id="PTHR21646">
    <property type="entry name" value="UBIQUITIN CARBOXYL-TERMINAL HYDROLASE"/>
    <property type="match status" value="1"/>
</dbReference>
<dbReference type="GO" id="GO:0016579">
    <property type="term" value="P:protein deubiquitination"/>
    <property type="evidence" value="ECO:0007669"/>
    <property type="project" value="InterPro"/>
</dbReference>
<evidence type="ECO:0000259" key="10">
    <source>
        <dbReference type="PROSITE" id="PS50235"/>
    </source>
</evidence>
<evidence type="ECO:0000256" key="6">
    <source>
        <dbReference type="ARBA" id="ARBA00022801"/>
    </source>
</evidence>
<feature type="region of interest" description="Disordered" evidence="8">
    <location>
        <begin position="1001"/>
        <end position="1025"/>
    </location>
</feature>
<name>A0AAD5XIL5_9FUNG</name>
<accession>A0AAD5XIL5</accession>
<evidence type="ECO:0000256" key="8">
    <source>
        <dbReference type="SAM" id="MobiDB-lite"/>
    </source>
</evidence>
<comment type="catalytic activity">
    <reaction evidence="1">
        <text>Thiol-dependent hydrolysis of ester, thioester, amide, peptide and isopeptide bonds formed by the C-terminal Gly of ubiquitin (a 76-residue protein attached to proteins as an intracellular targeting signal).</text>
        <dbReference type="EC" id="3.4.19.12"/>
    </reaction>
</comment>
<keyword evidence="7" id="KW-0788">Thiol protease</keyword>
<feature type="region of interest" description="Disordered" evidence="8">
    <location>
        <begin position="1248"/>
        <end position="1268"/>
    </location>
</feature>
<feature type="compositionally biased region" description="Polar residues" evidence="8">
    <location>
        <begin position="1812"/>
        <end position="1825"/>
    </location>
</feature>
<feature type="region of interest" description="Disordered" evidence="8">
    <location>
        <begin position="1352"/>
        <end position="1385"/>
    </location>
</feature>
<feature type="compositionally biased region" description="Acidic residues" evidence="8">
    <location>
        <begin position="930"/>
        <end position="939"/>
    </location>
</feature>
<evidence type="ECO:0000256" key="1">
    <source>
        <dbReference type="ARBA" id="ARBA00000707"/>
    </source>
</evidence>
<dbReference type="GO" id="GO:0006508">
    <property type="term" value="P:proteolysis"/>
    <property type="evidence" value="ECO:0007669"/>
    <property type="project" value="UniProtKB-KW"/>
</dbReference>
<organism evidence="11 12">
    <name type="scientific">Physocladia obscura</name>
    <dbReference type="NCBI Taxonomy" id="109957"/>
    <lineage>
        <taxon>Eukaryota</taxon>
        <taxon>Fungi</taxon>
        <taxon>Fungi incertae sedis</taxon>
        <taxon>Chytridiomycota</taxon>
        <taxon>Chytridiomycota incertae sedis</taxon>
        <taxon>Chytridiomycetes</taxon>
        <taxon>Chytridiales</taxon>
        <taxon>Chytriomycetaceae</taxon>
        <taxon>Physocladia</taxon>
    </lineage>
</organism>
<dbReference type="Pfam" id="PF00443">
    <property type="entry name" value="UCH"/>
    <property type="match status" value="2"/>
</dbReference>
<keyword evidence="12" id="KW-1185">Reference proteome</keyword>
<feature type="chain" id="PRO_5041983114" description="ubiquitinyl hydrolase 1" evidence="9">
    <location>
        <begin position="18"/>
        <end position="1971"/>
    </location>
</feature>
<dbReference type="Proteomes" id="UP001211907">
    <property type="component" value="Unassembled WGS sequence"/>
</dbReference>
<feature type="region of interest" description="Disordered" evidence="8">
    <location>
        <begin position="855"/>
        <end position="886"/>
    </location>
</feature>
<dbReference type="SUPFAM" id="SSF54001">
    <property type="entry name" value="Cysteine proteinases"/>
    <property type="match status" value="1"/>
</dbReference>
<evidence type="ECO:0000256" key="3">
    <source>
        <dbReference type="ARBA" id="ARBA00012759"/>
    </source>
</evidence>
<dbReference type="PROSITE" id="PS50235">
    <property type="entry name" value="USP_3"/>
    <property type="match status" value="1"/>
</dbReference>
<dbReference type="PANTHER" id="PTHR21646:SF24">
    <property type="entry name" value="UBIQUITIN CARBOXYL-TERMINAL HYDROLASE"/>
    <property type="match status" value="1"/>
</dbReference>
<gene>
    <name evidence="11" type="primary">UBP12_2</name>
    <name evidence="11" type="ORF">HK100_006310</name>
</gene>
<keyword evidence="9" id="KW-0732">Signal</keyword>
<dbReference type="InterPro" id="IPR018200">
    <property type="entry name" value="USP_CS"/>
</dbReference>
<evidence type="ECO:0000313" key="11">
    <source>
        <dbReference type="EMBL" id="KAJ3131481.1"/>
    </source>
</evidence>
<evidence type="ECO:0000256" key="7">
    <source>
        <dbReference type="ARBA" id="ARBA00022807"/>
    </source>
</evidence>
<feature type="region of interest" description="Disordered" evidence="8">
    <location>
        <begin position="930"/>
        <end position="950"/>
    </location>
</feature>